<dbReference type="FunFam" id="1.10.510.10:FF:000947">
    <property type="entry name" value="serine/threonine-protein kinase OSR1"/>
    <property type="match status" value="1"/>
</dbReference>
<dbReference type="GO" id="GO:0043539">
    <property type="term" value="F:protein serine/threonine kinase activator activity"/>
    <property type="evidence" value="ECO:0007669"/>
    <property type="project" value="InterPro"/>
</dbReference>
<keyword evidence="2" id="KW-0547">Nucleotide-binding</keyword>
<dbReference type="SMART" id="SM00220">
    <property type="entry name" value="S_TKc"/>
    <property type="match status" value="1"/>
</dbReference>
<dbReference type="AlphaFoldDB" id="A0A1X0RD87"/>
<keyword evidence="3" id="KW-0175">Coiled coil</keyword>
<name>A0A1X0RD87_RHIZD</name>
<feature type="binding site" evidence="2">
    <location>
        <position position="80"/>
    </location>
    <ligand>
        <name>ATP</name>
        <dbReference type="ChEBI" id="CHEBI:30616"/>
    </ligand>
</feature>
<gene>
    <name evidence="5" type="ORF">BCV72DRAFT_200477</name>
</gene>
<feature type="domain" description="Protein kinase" evidence="4">
    <location>
        <begin position="51"/>
        <end position="312"/>
    </location>
</feature>
<dbReference type="PANTHER" id="PTHR48014:SF21">
    <property type="entry name" value="SERINE_THREONINE-PROTEIN KINASE FRAY2"/>
    <property type="match status" value="1"/>
</dbReference>
<evidence type="ECO:0000256" key="3">
    <source>
        <dbReference type="SAM" id="Coils"/>
    </source>
</evidence>
<keyword evidence="5" id="KW-0418">Kinase</keyword>
<dbReference type="SUPFAM" id="SSF56112">
    <property type="entry name" value="Protein kinase-like (PK-like)"/>
    <property type="match status" value="1"/>
</dbReference>
<keyword evidence="2" id="KW-0067">ATP-binding</keyword>
<reference evidence="5" key="1">
    <citation type="journal article" date="2016" name="Proc. Natl. Acad. Sci. U.S.A.">
        <title>Lipid metabolic changes in an early divergent fungus govern the establishment of a mutualistic symbiosis with endobacteria.</title>
        <authorList>
            <person name="Lastovetsky O.A."/>
            <person name="Gaspar M.L."/>
            <person name="Mondo S.J."/>
            <person name="LaButti K.M."/>
            <person name="Sandor L."/>
            <person name="Grigoriev I.V."/>
            <person name="Henry S.A."/>
            <person name="Pawlowska T.E."/>
        </authorList>
    </citation>
    <scope>NUCLEOTIDE SEQUENCE [LARGE SCALE GENOMIC DNA]</scope>
    <source>
        <strain evidence="5">ATCC 52814</strain>
    </source>
</reference>
<dbReference type="InterPro" id="IPR047173">
    <property type="entry name" value="STRAD_A/B-like"/>
</dbReference>
<dbReference type="Gene3D" id="1.10.510.10">
    <property type="entry name" value="Transferase(Phosphotransferase) domain 1"/>
    <property type="match status" value="1"/>
</dbReference>
<dbReference type="EMBL" id="KV921870">
    <property type="protein sequence ID" value="ORE10000.1"/>
    <property type="molecule type" value="Genomic_DNA"/>
</dbReference>
<dbReference type="GO" id="GO:0005524">
    <property type="term" value="F:ATP binding"/>
    <property type="evidence" value="ECO:0007669"/>
    <property type="project" value="UniProtKB-UniRule"/>
</dbReference>
<dbReference type="PROSITE" id="PS50011">
    <property type="entry name" value="PROTEIN_KINASE_DOM"/>
    <property type="match status" value="1"/>
</dbReference>
<organism evidence="5">
    <name type="scientific">Rhizopus microsporus var. microsporus</name>
    <dbReference type="NCBI Taxonomy" id="86635"/>
    <lineage>
        <taxon>Eukaryota</taxon>
        <taxon>Fungi</taxon>
        <taxon>Fungi incertae sedis</taxon>
        <taxon>Mucoromycota</taxon>
        <taxon>Mucoromycotina</taxon>
        <taxon>Mucoromycetes</taxon>
        <taxon>Mucorales</taxon>
        <taxon>Mucorineae</taxon>
        <taxon>Rhizopodaceae</taxon>
        <taxon>Rhizopus</taxon>
    </lineage>
</organism>
<dbReference type="InterPro" id="IPR017441">
    <property type="entry name" value="Protein_kinase_ATP_BS"/>
</dbReference>
<dbReference type="PANTHER" id="PTHR48014">
    <property type="entry name" value="SERINE/THREONINE-PROTEIN KINASE FRAY2"/>
    <property type="match status" value="1"/>
</dbReference>
<dbReference type="Gene3D" id="3.30.200.20">
    <property type="entry name" value="Phosphorylase Kinase, domain 1"/>
    <property type="match status" value="1"/>
</dbReference>
<evidence type="ECO:0000259" key="4">
    <source>
        <dbReference type="PROSITE" id="PS50011"/>
    </source>
</evidence>
<dbReference type="OrthoDB" id="248923at2759"/>
<sequence>MLTSDPVKPILVNNVNEVKPRLNSLMVSTNHLSLDTGSCSPTSPVWSMNDFELKNPIGYGSSATVYSAIYKPHDKKVAIKVINLDKFERNQIDELRRETALMALSKHPNVLQVFGSFVHGPKLYIVTPYMSPNKNKGSCLDIIKIKPEGLDETTIATILKQVLEGLAYLHKNGHIHRDVKAGNLLMDQNGTVLLADFGVASSLMETGVRKTFVGTPCWMAPEVMEQAAYDYKADIWSFGITAIELATGRAPFAKLPPLKVLMLTLSSDPPTLCRETSANKYSKIFKDLVDLCMNKDPFKRPMAEKLLQHPFFKQAKKPDWLVKNLIKDIPSIDQRPMKSVEPKIEANSKAVDEWDFSDINNNRPKRHISFGHAVVKSRGHALAKRALSDDFRKPRLGKHQHQASAPSVFPIFQDEQQQTTRNCGVHDKSSLVTFSEEQAITRKTLYKTQSQEGFKKGDSIVESKFVEAKKVGRFELRQSIPVHHQLNELLKQNDAQKQLLNELYTHVMNKEQQQQPSNHELSSIIESLEQRVQFYQRENLLLQRENEIMRKQLNQLLKN</sequence>
<dbReference type="InterPro" id="IPR011009">
    <property type="entry name" value="Kinase-like_dom_sf"/>
</dbReference>
<dbReference type="Pfam" id="PF00069">
    <property type="entry name" value="Pkinase"/>
    <property type="match status" value="1"/>
</dbReference>
<accession>A0A1X0RD87</accession>
<dbReference type="GO" id="GO:0004672">
    <property type="term" value="F:protein kinase activity"/>
    <property type="evidence" value="ECO:0007669"/>
    <property type="project" value="InterPro"/>
</dbReference>
<feature type="coiled-coil region" evidence="3">
    <location>
        <begin position="518"/>
        <end position="559"/>
    </location>
</feature>
<evidence type="ECO:0000256" key="1">
    <source>
        <dbReference type="ARBA" id="ARBA00008874"/>
    </source>
</evidence>
<dbReference type="InterPro" id="IPR000719">
    <property type="entry name" value="Prot_kinase_dom"/>
</dbReference>
<dbReference type="VEuPathDB" id="FungiDB:BCV72DRAFT_200477"/>
<dbReference type="PROSITE" id="PS00107">
    <property type="entry name" value="PROTEIN_KINASE_ATP"/>
    <property type="match status" value="1"/>
</dbReference>
<proteinExistence type="inferred from homology"/>
<protein>
    <submittedName>
        <fullName evidence="5">Kinase-like protein</fullName>
    </submittedName>
</protein>
<evidence type="ECO:0000313" key="5">
    <source>
        <dbReference type="EMBL" id="ORE10000.1"/>
    </source>
</evidence>
<dbReference type="Proteomes" id="UP000242414">
    <property type="component" value="Unassembled WGS sequence"/>
</dbReference>
<comment type="similarity">
    <text evidence="1">Belongs to the protein kinase superfamily. STE Ser/Thr protein kinase family. STE20 subfamily.</text>
</comment>
<evidence type="ECO:0000256" key="2">
    <source>
        <dbReference type="PROSITE-ProRule" id="PRU10141"/>
    </source>
</evidence>
<keyword evidence="5" id="KW-0808">Transferase</keyword>